<accession>A0A239PVX5</accession>
<keyword evidence="7" id="KW-1185">Reference proteome</keyword>
<comment type="similarity">
    <text evidence="1">Belongs to the LysR transcriptional regulatory family.</text>
</comment>
<dbReference type="Proteomes" id="UP000198346">
    <property type="component" value="Unassembled WGS sequence"/>
</dbReference>
<dbReference type="PANTHER" id="PTHR30537:SF5">
    <property type="entry name" value="HTH-TYPE TRANSCRIPTIONAL ACTIVATOR TTDR-RELATED"/>
    <property type="match status" value="1"/>
</dbReference>
<evidence type="ECO:0000259" key="5">
    <source>
        <dbReference type="PROSITE" id="PS50931"/>
    </source>
</evidence>
<dbReference type="AlphaFoldDB" id="A0A239PVX5"/>
<dbReference type="PANTHER" id="PTHR30537">
    <property type="entry name" value="HTH-TYPE TRANSCRIPTIONAL REGULATOR"/>
    <property type="match status" value="1"/>
</dbReference>
<evidence type="ECO:0000256" key="1">
    <source>
        <dbReference type="ARBA" id="ARBA00009437"/>
    </source>
</evidence>
<keyword evidence="3 6" id="KW-0238">DNA-binding</keyword>
<keyword evidence="4" id="KW-0804">Transcription</keyword>
<organism evidence="6 7">
    <name type="scientific">Amphiplicatus metriothermophilus</name>
    <dbReference type="NCBI Taxonomy" id="1519374"/>
    <lineage>
        <taxon>Bacteria</taxon>
        <taxon>Pseudomonadati</taxon>
        <taxon>Pseudomonadota</taxon>
        <taxon>Alphaproteobacteria</taxon>
        <taxon>Parvularculales</taxon>
        <taxon>Parvularculaceae</taxon>
        <taxon>Amphiplicatus</taxon>
    </lineage>
</organism>
<dbReference type="InterPro" id="IPR036390">
    <property type="entry name" value="WH_DNA-bd_sf"/>
</dbReference>
<dbReference type="Pfam" id="PF00126">
    <property type="entry name" value="HTH_1"/>
    <property type="match status" value="1"/>
</dbReference>
<name>A0A239PVX5_9PROT</name>
<evidence type="ECO:0000256" key="4">
    <source>
        <dbReference type="ARBA" id="ARBA00023163"/>
    </source>
</evidence>
<dbReference type="PROSITE" id="PS50931">
    <property type="entry name" value="HTH_LYSR"/>
    <property type="match status" value="1"/>
</dbReference>
<protein>
    <submittedName>
        <fullName evidence="6">DNA-binding transcriptional regulator, LysR family</fullName>
    </submittedName>
</protein>
<dbReference type="GO" id="GO:0006351">
    <property type="term" value="P:DNA-templated transcription"/>
    <property type="evidence" value="ECO:0007669"/>
    <property type="project" value="TreeGrafter"/>
</dbReference>
<dbReference type="Gene3D" id="3.40.190.290">
    <property type="match status" value="1"/>
</dbReference>
<feature type="domain" description="HTH lysR-type" evidence="5">
    <location>
        <begin position="1"/>
        <end position="59"/>
    </location>
</feature>
<dbReference type="SUPFAM" id="SSF46785">
    <property type="entry name" value="Winged helix' DNA-binding domain"/>
    <property type="match status" value="1"/>
</dbReference>
<dbReference type="Pfam" id="PF03466">
    <property type="entry name" value="LysR_substrate"/>
    <property type="match status" value="1"/>
</dbReference>
<dbReference type="GO" id="GO:0043565">
    <property type="term" value="F:sequence-specific DNA binding"/>
    <property type="evidence" value="ECO:0007669"/>
    <property type="project" value="TreeGrafter"/>
</dbReference>
<gene>
    <name evidence="6" type="ORF">SAMN06297382_2169</name>
</gene>
<dbReference type="EMBL" id="FZQA01000004">
    <property type="protein sequence ID" value="SNT74258.1"/>
    <property type="molecule type" value="Genomic_DNA"/>
</dbReference>
<proteinExistence type="inferred from homology"/>
<dbReference type="SUPFAM" id="SSF53850">
    <property type="entry name" value="Periplasmic binding protein-like II"/>
    <property type="match status" value="1"/>
</dbReference>
<dbReference type="FunFam" id="1.10.10.10:FF:000001">
    <property type="entry name" value="LysR family transcriptional regulator"/>
    <property type="match status" value="1"/>
</dbReference>
<evidence type="ECO:0000256" key="2">
    <source>
        <dbReference type="ARBA" id="ARBA00023015"/>
    </source>
</evidence>
<sequence length="308" mass="33439">MSRLEEIESFVRIAEAGSISRAAAQRRIAKSAMSRRLADLEARLGVQLFARTTRKLTLTDAGAAFLARARRILADIEEAEAEAVEGHGALSGNLRIAAPLSFGLAHLKPLIADFARRHPKVTVEVDFSDRFVDIVGEGFDVAVRIAQLADSSLIARKLCPVRAVVAAAPAFWRAHGRPRHPRDLAGLSYLAYSNVPRPGAIRYWGPGGDSGVVEPRVSALANNGEFLADIAAGGCGFVCDPTFILHRHLRAGALEAVLTEYEWTSAHVHLVYPPTRQVSARVRAFADAVIEKFGGDPYWDEGLFPAER</sequence>
<dbReference type="InterPro" id="IPR058163">
    <property type="entry name" value="LysR-type_TF_proteobact-type"/>
</dbReference>
<reference evidence="6" key="1">
    <citation type="submission" date="2017-07" db="EMBL/GenBank/DDBJ databases">
        <authorList>
            <person name="Sun Z.S."/>
            <person name="Albrecht U."/>
            <person name="Echele G."/>
            <person name="Lee C.C."/>
        </authorList>
    </citation>
    <scope>NUCLEOTIDE SEQUENCE [LARGE SCALE GENOMIC DNA]</scope>
    <source>
        <strain evidence="6">CGMCC 1.12710</strain>
    </source>
</reference>
<evidence type="ECO:0000313" key="7">
    <source>
        <dbReference type="Proteomes" id="UP000198346"/>
    </source>
</evidence>
<dbReference type="InterPro" id="IPR036388">
    <property type="entry name" value="WH-like_DNA-bd_sf"/>
</dbReference>
<dbReference type="InterPro" id="IPR005119">
    <property type="entry name" value="LysR_subst-bd"/>
</dbReference>
<keyword evidence="2" id="KW-0805">Transcription regulation</keyword>
<dbReference type="InterPro" id="IPR000847">
    <property type="entry name" value="LysR_HTH_N"/>
</dbReference>
<dbReference type="GO" id="GO:0003700">
    <property type="term" value="F:DNA-binding transcription factor activity"/>
    <property type="evidence" value="ECO:0007669"/>
    <property type="project" value="InterPro"/>
</dbReference>
<dbReference type="Gene3D" id="1.10.10.10">
    <property type="entry name" value="Winged helix-like DNA-binding domain superfamily/Winged helix DNA-binding domain"/>
    <property type="match status" value="1"/>
</dbReference>
<evidence type="ECO:0000256" key="3">
    <source>
        <dbReference type="ARBA" id="ARBA00023125"/>
    </source>
</evidence>
<evidence type="ECO:0000313" key="6">
    <source>
        <dbReference type="EMBL" id="SNT74258.1"/>
    </source>
</evidence>
<dbReference type="CDD" id="cd08422">
    <property type="entry name" value="PBP2_CrgA_like"/>
    <property type="match status" value="1"/>
</dbReference>
<dbReference type="RefSeq" id="WP_089412626.1">
    <property type="nucleotide sequence ID" value="NZ_FZQA01000004.1"/>
</dbReference>
<dbReference type="OrthoDB" id="9812435at2"/>